<dbReference type="AlphaFoldDB" id="A0A0E9XGD6"/>
<reference evidence="1" key="2">
    <citation type="journal article" date="2015" name="Fish Shellfish Immunol.">
        <title>Early steps in the European eel (Anguilla anguilla)-Vibrio vulnificus interaction in the gills: Role of the RtxA13 toxin.</title>
        <authorList>
            <person name="Callol A."/>
            <person name="Pajuelo D."/>
            <person name="Ebbesson L."/>
            <person name="Teles M."/>
            <person name="MacKenzie S."/>
            <person name="Amaro C."/>
        </authorList>
    </citation>
    <scope>NUCLEOTIDE SEQUENCE</scope>
</reference>
<proteinExistence type="predicted"/>
<sequence length="107" mass="12328">MCQLPSSLPTYSTMDKQISFLVQSTLPNLFKEAAIFLNEAFDWRFFMRPSFQTQEIGKHSLTNILHVYLHKCTSRGISMLSGFQDDIGINHRSYHLNKTEREGGRGD</sequence>
<protein>
    <submittedName>
        <fullName evidence="1">Uncharacterized protein</fullName>
    </submittedName>
</protein>
<reference evidence="1" key="1">
    <citation type="submission" date="2014-11" db="EMBL/GenBank/DDBJ databases">
        <authorList>
            <person name="Amaro Gonzalez C."/>
        </authorList>
    </citation>
    <scope>NUCLEOTIDE SEQUENCE</scope>
</reference>
<evidence type="ECO:0000313" key="1">
    <source>
        <dbReference type="EMBL" id="JAI01778.1"/>
    </source>
</evidence>
<name>A0A0E9XGD6_ANGAN</name>
<dbReference type="EMBL" id="GBXM01006800">
    <property type="protein sequence ID" value="JAI01778.1"/>
    <property type="molecule type" value="Transcribed_RNA"/>
</dbReference>
<accession>A0A0E9XGD6</accession>
<organism evidence="1">
    <name type="scientific">Anguilla anguilla</name>
    <name type="common">European freshwater eel</name>
    <name type="synonym">Muraena anguilla</name>
    <dbReference type="NCBI Taxonomy" id="7936"/>
    <lineage>
        <taxon>Eukaryota</taxon>
        <taxon>Metazoa</taxon>
        <taxon>Chordata</taxon>
        <taxon>Craniata</taxon>
        <taxon>Vertebrata</taxon>
        <taxon>Euteleostomi</taxon>
        <taxon>Actinopterygii</taxon>
        <taxon>Neopterygii</taxon>
        <taxon>Teleostei</taxon>
        <taxon>Anguilliformes</taxon>
        <taxon>Anguillidae</taxon>
        <taxon>Anguilla</taxon>
    </lineage>
</organism>